<comment type="caution">
    <text evidence="2">The sequence shown here is derived from an EMBL/GenBank/DDBJ whole genome shotgun (WGS) entry which is preliminary data.</text>
</comment>
<feature type="transmembrane region" description="Helical" evidence="1">
    <location>
        <begin position="106"/>
        <end position="122"/>
    </location>
</feature>
<feature type="transmembrane region" description="Helical" evidence="1">
    <location>
        <begin position="30"/>
        <end position="46"/>
    </location>
</feature>
<protein>
    <submittedName>
        <fullName evidence="2">Uncharacterized protein</fullName>
    </submittedName>
</protein>
<organism evidence="2">
    <name type="scientific">marine sediment metagenome</name>
    <dbReference type="NCBI Taxonomy" id="412755"/>
    <lineage>
        <taxon>unclassified sequences</taxon>
        <taxon>metagenomes</taxon>
        <taxon>ecological metagenomes</taxon>
    </lineage>
</organism>
<feature type="transmembrane region" description="Helical" evidence="1">
    <location>
        <begin position="166"/>
        <end position="188"/>
    </location>
</feature>
<reference evidence="2" key="1">
    <citation type="journal article" date="2014" name="Front. Microbiol.">
        <title>High frequency of phylogenetically diverse reductive dehalogenase-homologous genes in deep subseafloor sedimentary metagenomes.</title>
        <authorList>
            <person name="Kawai M."/>
            <person name="Futagami T."/>
            <person name="Toyoda A."/>
            <person name="Takaki Y."/>
            <person name="Nishi S."/>
            <person name="Hori S."/>
            <person name="Arai W."/>
            <person name="Tsubouchi T."/>
            <person name="Morono Y."/>
            <person name="Uchiyama I."/>
            <person name="Ito T."/>
            <person name="Fujiyama A."/>
            <person name="Inagaki F."/>
            <person name="Takami H."/>
        </authorList>
    </citation>
    <scope>NUCLEOTIDE SEQUENCE</scope>
    <source>
        <strain evidence="2">Expedition CK06-06</strain>
    </source>
</reference>
<keyword evidence="1" id="KW-1133">Transmembrane helix</keyword>
<sequence length="203" mass="20450">MGEQAAVVVFAANSGLVVLAATIGWGGLAWLLAGAGLCLLGGLIAARRAAATAQSRAAVWAAATAVASCALLAPGGLSSPAITMGVALMWGTFPAMVGLRVKRRHGLLLLAGLAAVSIAMGLGRNPGLAHWSAIEFGASENFLHAPTGFFLAMVLAWLMGARNVWLGLLGILLAGAAGGAGEALQYLASPRGVEMHDWAYHAA</sequence>
<feature type="transmembrane region" description="Helical" evidence="1">
    <location>
        <begin position="58"/>
        <end position="75"/>
    </location>
</feature>
<name>X0YG52_9ZZZZ</name>
<accession>X0YG52</accession>
<feature type="non-terminal residue" evidence="2">
    <location>
        <position position="203"/>
    </location>
</feature>
<feature type="transmembrane region" description="Helical" evidence="1">
    <location>
        <begin position="142"/>
        <end position="159"/>
    </location>
</feature>
<evidence type="ECO:0000313" key="2">
    <source>
        <dbReference type="EMBL" id="GAG35811.1"/>
    </source>
</evidence>
<dbReference type="EMBL" id="BARS01041770">
    <property type="protein sequence ID" value="GAG35811.1"/>
    <property type="molecule type" value="Genomic_DNA"/>
</dbReference>
<proteinExistence type="predicted"/>
<gene>
    <name evidence="2" type="ORF">S01H1_63463</name>
</gene>
<evidence type="ECO:0000256" key="1">
    <source>
        <dbReference type="SAM" id="Phobius"/>
    </source>
</evidence>
<keyword evidence="1" id="KW-0472">Membrane</keyword>
<dbReference type="AlphaFoldDB" id="X0YG52"/>
<feature type="transmembrane region" description="Helical" evidence="1">
    <location>
        <begin position="81"/>
        <end position="99"/>
    </location>
</feature>
<keyword evidence="1" id="KW-0812">Transmembrane</keyword>